<evidence type="ECO:0000313" key="2">
    <source>
        <dbReference type="Proteomes" id="UP000184404"/>
    </source>
</evidence>
<dbReference type="EMBL" id="FQUG01000005">
    <property type="protein sequence ID" value="SHE89786.1"/>
    <property type="molecule type" value="Genomic_DNA"/>
</dbReference>
<sequence>MKWEVNTWKSTRKVKYEVHYSNNAKLLIKAVKFLTEKLKNLTHQAH</sequence>
<dbReference type="Proteomes" id="UP000184404">
    <property type="component" value="Unassembled WGS sequence"/>
</dbReference>
<evidence type="ECO:0000313" key="1">
    <source>
        <dbReference type="EMBL" id="SHE89786.1"/>
    </source>
</evidence>
<proteinExistence type="predicted"/>
<dbReference type="RefSeq" id="WP_159430487.1">
    <property type="nucleotide sequence ID" value="NZ_FQUG01000005.1"/>
</dbReference>
<dbReference type="AlphaFoldDB" id="A0A1M4X8K0"/>
<protein>
    <submittedName>
        <fullName evidence="1">Uncharacterized protein</fullName>
    </submittedName>
</protein>
<name>A0A1M4X8K0_9FIRM</name>
<gene>
    <name evidence="1" type="ORF">SAMN02745190_01392</name>
</gene>
<reference evidence="1 2" key="1">
    <citation type="submission" date="2016-11" db="EMBL/GenBank/DDBJ databases">
        <authorList>
            <person name="Jaros S."/>
            <person name="Januszkiewicz K."/>
            <person name="Wedrychowicz H."/>
        </authorList>
    </citation>
    <scope>NUCLEOTIDE SEQUENCE [LARGE SCALE GENOMIC DNA]</scope>
    <source>
        <strain evidence="1 2">DSM 10502</strain>
    </source>
</reference>
<dbReference type="STRING" id="1123243.SAMN02745190_01392"/>
<organism evidence="1 2">
    <name type="scientific">Schwartzia succinivorans DSM 10502</name>
    <dbReference type="NCBI Taxonomy" id="1123243"/>
    <lineage>
        <taxon>Bacteria</taxon>
        <taxon>Bacillati</taxon>
        <taxon>Bacillota</taxon>
        <taxon>Negativicutes</taxon>
        <taxon>Selenomonadales</taxon>
        <taxon>Selenomonadaceae</taxon>
        <taxon>Schwartzia</taxon>
    </lineage>
</organism>
<accession>A0A1M4X8K0</accession>
<keyword evidence="2" id="KW-1185">Reference proteome</keyword>